<gene>
    <name evidence="4" type="primary">LOC136091817</name>
</gene>
<feature type="compositionally biased region" description="Polar residues" evidence="1">
    <location>
        <begin position="59"/>
        <end position="71"/>
    </location>
</feature>
<feature type="region of interest" description="Disordered" evidence="1">
    <location>
        <begin position="46"/>
        <end position="88"/>
    </location>
</feature>
<dbReference type="PANTHER" id="PTHR47272:SF1">
    <property type="entry name" value="PIGGYBAC TRANSPOSABLE ELEMENT-DERIVED PROTEIN 3-LIKE"/>
    <property type="match status" value="1"/>
</dbReference>
<keyword evidence="3" id="KW-1185">Reference proteome</keyword>
<dbReference type="Proteomes" id="UP001652625">
    <property type="component" value="Chromosome 15"/>
</dbReference>
<accession>A0ABM4DM21</accession>
<feature type="domain" description="PiggyBac transposable element-derived protein" evidence="2">
    <location>
        <begin position="196"/>
        <end position="366"/>
    </location>
</feature>
<dbReference type="InterPro" id="IPR029526">
    <property type="entry name" value="PGBD"/>
</dbReference>
<evidence type="ECO:0000313" key="4">
    <source>
        <dbReference type="RefSeq" id="XP_065675601.1"/>
    </source>
</evidence>
<feature type="region of interest" description="Disordered" evidence="1">
    <location>
        <begin position="15"/>
        <end position="34"/>
    </location>
</feature>
<dbReference type="RefSeq" id="XP_065675601.1">
    <property type="nucleotide sequence ID" value="XM_065819529.1"/>
</dbReference>
<evidence type="ECO:0000256" key="1">
    <source>
        <dbReference type="SAM" id="MobiDB-lite"/>
    </source>
</evidence>
<name>A0ABM4DM21_HYDVU</name>
<reference evidence="4" key="1">
    <citation type="submission" date="2025-08" db="UniProtKB">
        <authorList>
            <consortium name="RefSeq"/>
        </authorList>
    </citation>
    <scope>IDENTIFICATION</scope>
</reference>
<feature type="compositionally biased region" description="Acidic residues" evidence="1">
    <location>
        <begin position="111"/>
        <end position="122"/>
    </location>
</feature>
<organism evidence="3 4">
    <name type="scientific">Hydra vulgaris</name>
    <name type="common">Hydra</name>
    <name type="synonym">Hydra attenuata</name>
    <dbReference type="NCBI Taxonomy" id="6087"/>
    <lineage>
        <taxon>Eukaryota</taxon>
        <taxon>Metazoa</taxon>
        <taxon>Cnidaria</taxon>
        <taxon>Hydrozoa</taxon>
        <taxon>Hydroidolina</taxon>
        <taxon>Anthoathecata</taxon>
        <taxon>Aplanulata</taxon>
        <taxon>Hydridae</taxon>
        <taxon>Hydra</taxon>
    </lineage>
</organism>
<dbReference type="PANTHER" id="PTHR47272">
    <property type="entry name" value="DDE_TNP_1_7 DOMAIN-CONTAINING PROTEIN"/>
    <property type="match status" value="1"/>
</dbReference>
<protein>
    <submittedName>
        <fullName evidence="4">PiggyBac transposable element-derived protein 3-like</fullName>
    </submittedName>
</protein>
<sequence>MSSVDFSITKKTPRNEVSVLDCKQTPSNKVSSKVCKQKKFKKFNSNELKSKKGNFPDLDSTSGATPNSSLIPSPEEVRSFEKAQPRKKNVNKLRNRKRTSAILTDTPSDFNDTDESDNEFYNENDTANTGIVEEESDEEPLANIASRLSKNLKETTNNPNKKIQISYKWKSKNFEPLDDVTFKESEMKPTPNSETTPFECFKLFVSDNMLNSIANESNIYILQSKVSEKNISKKNFEKFIGAYLRMGLVKLPSQRSYWETFMTYNGVSSIMGRNKFETILRNIHFVNKISKEEKADDRVWKLRTWITELRLNSQKISPEEFHAVDEIMVPFKGKSLLRQYLPKKPHKWGFKLWDRSGISGFLYDFDIY</sequence>
<dbReference type="Pfam" id="PF13843">
    <property type="entry name" value="DDE_Tnp_1_7"/>
    <property type="match status" value="1"/>
</dbReference>
<evidence type="ECO:0000259" key="2">
    <source>
        <dbReference type="Pfam" id="PF13843"/>
    </source>
</evidence>
<proteinExistence type="predicted"/>
<feature type="compositionally biased region" description="Basic and acidic residues" evidence="1">
    <location>
        <begin position="75"/>
        <end position="84"/>
    </location>
</feature>
<feature type="region of interest" description="Disordered" evidence="1">
    <location>
        <begin position="104"/>
        <end position="123"/>
    </location>
</feature>
<evidence type="ECO:0000313" key="3">
    <source>
        <dbReference type="Proteomes" id="UP001652625"/>
    </source>
</evidence>
<dbReference type="GeneID" id="136091817"/>